<dbReference type="SUPFAM" id="SSF52172">
    <property type="entry name" value="CheY-like"/>
    <property type="match status" value="1"/>
</dbReference>
<keyword evidence="5" id="KW-1185">Reference proteome</keyword>
<feature type="modified residue" description="4-aspartylphosphate" evidence="2">
    <location>
        <position position="55"/>
    </location>
</feature>
<dbReference type="EMBL" id="SJPF01000001">
    <property type="protein sequence ID" value="TWT39627.1"/>
    <property type="molecule type" value="Genomic_DNA"/>
</dbReference>
<dbReference type="Proteomes" id="UP000318878">
    <property type="component" value="Unassembled WGS sequence"/>
</dbReference>
<dbReference type="GO" id="GO:0000160">
    <property type="term" value="P:phosphorelay signal transduction system"/>
    <property type="evidence" value="ECO:0007669"/>
    <property type="project" value="InterPro"/>
</dbReference>
<organism evidence="4 5">
    <name type="scientific">Blastopirellula retiformator</name>
    <dbReference type="NCBI Taxonomy" id="2527970"/>
    <lineage>
        <taxon>Bacteria</taxon>
        <taxon>Pseudomonadati</taxon>
        <taxon>Planctomycetota</taxon>
        <taxon>Planctomycetia</taxon>
        <taxon>Pirellulales</taxon>
        <taxon>Pirellulaceae</taxon>
        <taxon>Blastopirellula</taxon>
    </lineage>
</organism>
<feature type="domain" description="Response regulatory" evidence="3">
    <location>
        <begin position="6"/>
        <end position="120"/>
    </location>
</feature>
<dbReference type="PANTHER" id="PTHR44591">
    <property type="entry name" value="STRESS RESPONSE REGULATOR PROTEIN 1"/>
    <property type="match status" value="1"/>
</dbReference>
<protein>
    <submittedName>
        <fullName evidence="4">Transcriptional regulatory protein YycF</fullName>
    </submittedName>
</protein>
<reference evidence="4 5" key="1">
    <citation type="submission" date="2019-02" db="EMBL/GenBank/DDBJ databases">
        <title>Deep-cultivation of Planctomycetes and their phenomic and genomic characterization uncovers novel biology.</title>
        <authorList>
            <person name="Wiegand S."/>
            <person name="Jogler M."/>
            <person name="Boedeker C."/>
            <person name="Pinto D."/>
            <person name="Vollmers J."/>
            <person name="Rivas-Marin E."/>
            <person name="Kohn T."/>
            <person name="Peeters S.H."/>
            <person name="Heuer A."/>
            <person name="Rast P."/>
            <person name="Oberbeckmann S."/>
            <person name="Bunk B."/>
            <person name="Jeske O."/>
            <person name="Meyerdierks A."/>
            <person name="Storesund J.E."/>
            <person name="Kallscheuer N."/>
            <person name="Luecker S."/>
            <person name="Lage O.M."/>
            <person name="Pohl T."/>
            <person name="Merkel B.J."/>
            <person name="Hornburger P."/>
            <person name="Mueller R.-W."/>
            <person name="Bruemmer F."/>
            <person name="Labrenz M."/>
            <person name="Spormann A.M."/>
            <person name="Op Den Camp H."/>
            <person name="Overmann J."/>
            <person name="Amann R."/>
            <person name="Jetten M.S.M."/>
            <person name="Mascher T."/>
            <person name="Medema M.H."/>
            <person name="Devos D.P."/>
            <person name="Kaster A.-K."/>
            <person name="Ovreas L."/>
            <person name="Rohde M."/>
            <person name="Galperin M.Y."/>
            <person name="Jogler C."/>
        </authorList>
    </citation>
    <scope>NUCLEOTIDE SEQUENCE [LARGE SCALE GENOMIC DNA]</scope>
    <source>
        <strain evidence="4 5">Enr8</strain>
    </source>
</reference>
<dbReference type="RefSeq" id="WP_146429781.1">
    <property type="nucleotide sequence ID" value="NZ_SJPF01000001.1"/>
</dbReference>
<evidence type="ECO:0000313" key="5">
    <source>
        <dbReference type="Proteomes" id="UP000318878"/>
    </source>
</evidence>
<evidence type="ECO:0000313" key="4">
    <source>
        <dbReference type="EMBL" id="TWT39627.1"/>
    </source>
</evidence>
<dbReference type="Gene3D" id="3.40.50.2300">
    <property type="match status" value="1"/>
</dbReference>
<dbReference type="InterPro" id="IPR001789">
    <property type="entry name" value="Sig_transdc_resp-reg_receiver"/>
</dbReference>
<dbReference type="InterPro" id="IPR050595">
    <property type="entry name" value="Bact_response_regulator"/>
</dbReference>
<evidence type="ECO:0000259" key="3">
    <source>
        <dbReference type="PROSITE" id="PS50110"/>
    </source>
</evidence>
<dbReference type="PANTHER" id="PTHR44591:SF23">
    <property type="entry name" value="CHEY SUBFAMILY"/>
    <property type="match status" value="1"/>
</dbReference>
<dbReference type="AlphaFoldDB" id="A0A5C5VNH2"/>
<keyword evidence="1 2" id="KW-0597">Phosphoprotein</keyword>
<evidence type="ECO:0000256" key="1">
    <source>
        <dbReference type="ARBA" id="ARBA00022553"/>
    </source>
</evidence>
<proteinExistence type="predicted"/>
<sequence>MCRNKRVLVIDDETDIQLGVSCWLRHAGYETIIAKDGFEGLEIAGQTTPDLILLDMLMPKMDGLKTLGELRAKTETGDIPVVMLSASLRDEQRALDAGARYFVKKPYEGKRLVSTVNAVFDEAATEPPEVVQP</sequence>
<dbReference type="PROSITE" id="PS50110">
    <property type="entry name" value="RESPONSE_REGULATORY"/>
    <property type="match status" value="1"/>
</dbReference>
<dbReference type="Pfam" id="PF00072">
    <property type="entry name" value="Response_reg"/>
    <property type="match status" value="1"/>
</dbReference>
<comment type="caution">
    <text evidence="4">The sequence shown here is derived from an EMBL/GenBank/DDBJ whole genome shotgun (WGS) entry which is preliminary data.</text>
</comment>
<dbReference type="OrthoDB" id="282973at2"/>
<dbReference type="InterPro" id="IPR011006">
    <property type="entry name" value="CheY-like_superfamily"/>
</dbReference>
<accession>A0A5C5VNH2</accession>
<evidence type="ECO:0000256" key="2">
    <source>
        <dbReference type="PROSITE-ProRule" id="PRU00169"/>
    </source>
</evidence>
<gene>
    <name evidence="4" type="primary">yycF_3</name>
    <name evidence="4" type="ORF">Enr8_13270</name>
</gene>
<name>A0A5C5VNH2_9BACT</name>
<dbReference type="SMART" id="SM00448">
    <property type="entry name" value="REC"/>
    <property type="match status" value="1"/>
</dbReference>